<protein>
    <recommendedName>
        <fullName evidence="4">Apolipoprotein acyltransferase</fullName>
    </recommendedName>
</protein>
<evidence type="ECO:0000313" key="2">
    <source>
        <dbReference type="EMBL" id="QIE55259.1"/>
    </source>
</evidence>
<sequence>MLPLISFIIGLIFGWVRAARRGGGTADRLQYAIGHGVAFGIAGLVFGVILLRAGLLGPA</sequence>
<dbReference type="EMBL" id="CP049056">
    <property type="protein sequence ID" value="QIE55259.1"/>
    <property type="molecule type" value="Genomic_DNA"/>
</dbReference>
<evidence type="ECO:0000256" key="1">
    <source>
        <dbReference type="SAM" id="Phobius"/>
    </source>
</evidence>
<accession>A0A7L5C074</accession>
<keyword evidence="1" id="KW-0812">Transmembrane</keyword>
<organism evidence="2 3">
    <name type="scientific">Pikeienuella piscinae</name>
    <dbReference type="NCBI Taxonomy" id="2748098"/>
    <lineage>
        <taxon>Bacteria</taxon>
        <taxon>Pseudomonadati</taxon>
        <taxon>Pseudomonadota</taxon>
        <taxon>Alphaproteobacteria</taxon>
        <taxon>Rhodobacterales</taxon>
        <taxon>Paracoccaceae</taxon>
        <taxon>Pikeienuella</taxon>
    </lineage>
</organism>
<evidence type="ECO:0000313" key="3">
    <source>
        <dbReference type="Proteomes" id="UP000503336"/>
    </source>
</evidence>
<feature type="transmembrane region" description="Helical" evidence="1">
    <location>
        <begin position="28"/>
        <end position="51"/>
    </location>
</feature>
<proteinExistence type="predicted"/>
<reference evidence="2 3" key="1">
    <citation type="submission" date="2020-02" db="EMBL/GenBank/DDBJ databases">
        <title>complete genome sequence of Rhodobacteraceae bacterium.</title>
        <authorList>
            <person name="Park J."/>
            <person name="Kim Y.-S."/>
            <person name="Kim K.-H."/>
        </authorList>
    </citation>
    <scope>NUCLEOTIDE SEQUENCE [LARGE SCALE GENOMIC DNA]</scope>
    <source>
        <strain evidence="2 3">RR4-56</strain>
    </source>
</reference>
<dbReference type="KEGG" id="hdh:G5B40_07200"/>
<keyword evidence="3" id="KW-1185">Reference proteome</keyword>
<evidence type="ECO:0008006" key="4">
    <source>
        <dbReference type="Google" id="ProtNLM"/>
    </source>
</evidence>
<dbReference type="RefSeq" id="WP_165096884.1">
    <property type="nucleotide sequence ID" value="NZ_CP049056.1"/>
</dbReference>
<name>A0A7L5C074_9RHOB</name>
<gene>
    <name evidence="2" type="ORF">G5B40_07200</name>
</gene>
<keyword evidence="1" id="KW-0472">Membrane</keyword>
<keyword evidence="1" id="KW-1133">Transmembrane helix</keyword>
<dbReference type="Proteomes" id="UP000503336">
    <property type="component" value="Chromosome"/>
</dbReference>
<dbReference type="AlphaFoldDB" id="A0A7L5C074"/>